<accession>A0ABD3AJX2</accession>
<sequence length="86" mass="9989">MDIENLGSLLIIQLRLSKFKMLVWNPIKYGEYNWLPVIEEGLRVFQSMARRQWFSKMEQGAKPNEVSPGGETDCMYNDLFISVMGV</sequence>
<organism evidence="1 2">
    <name type="scientific">Cinchona calisaya</name>
    <dbReference type="NCBI Taxonomy" id="153742"/>
    <lineage>
        <taxon>Eukaryota</taxon>
        <taxon>Viridiplantae</taxon>
        <taxon>Streptophyta</taxon>
        <taxon>Embryophyta</taxon>
        <taxon>Tracheophyta</taxon>
        <taxon>Spermatophyta</taxon>
        <taxon>Magnoliopsida</taxon>
        <taxon>eudicotyledons</taxon>
        <taxon>Gunneridae</taxon>
        <taxon>Pentapetalae</taxon>
        <taxon>asterids</taxon>
        <taxon>lamiids</taxon>
        <taxon>Gentianales</taxon>
        <taxon>Rubiaceae</taxon>
        <taxon>Cinchonoideae</taxon>
        <taxon>Cinchoneae</taxon>
        <taxon>Cinchona</taxon>
    </lineage>
</organism>
<gene>
    <name evidence="1" type="ORF">ACH5RR_010768</name>
</gene>
<comment type="caution">
    <text evidence="1">The sequence shown here is derived from an EMBL/GenBank/DDBJ whole genome shotgun (WGS) entry which is preliminary data.</text>
</comment>
<dbReference type="Proteomes" id="UP001630127">
    <property type="component" value="Unassembled WGS sequence"/>
</dbReference>
<proteinExistence type="predicted"/>
<reference evidence="1 2" key="1">
    <citation type="submission" date="2024-11" db="EMBL/GenBank/DDBJ databases">
        <title>A near-complete genome assembly of Cinchona calisaya.</title>
        <authorList>
            <person name="Lian D.C."/>
            <person name="Zhao X.W."/>
            <person name="Wei L."/>
        </authorList>
    </citation>
    <scope>NUCLEOTIDE SEQUENCE [LARGE SCALE GENOMIC DNA]</scope>
    <source>
        <tissue evidence="1">Nenye</tissue>
    </source>
</reference>
<keyword evidence="2" id="KW-1185">Reference proteome</keyword>
<evidence type="ECO:0000313" key="2">
    <source>
        <dbReference type="Proteomes" id="UP001630127"/>
    </source>
</evidence>
<evidence type="ECO:0000313" key="1">
    <source>
        <dbReference type="EMBL" id="KAL3531446.1"/>
    </source>
</evidence>
<protein>
    <submittedName>
        <fullName evidence="1">Uncharacterized protein</fullName>
    </submittedName>
</protein>
<dbReference type="AlphaFoldDB" id="A0ABD3AJX2"/>
<name>A0ABD3AJX2_9GENT</name>
<dbReference type="EMBL" id="JBJUIK010000004">
    <property type="protein sequence ID" value="KAL3531446.1"/>
    <property type="molecule type" value="Genomic_DNA"/>
</dbReference>